<dbReference type="Pfam" id="PF03477">
    <property type="entry name" value="ATP-cone"/>
    <property type="match status" value="1"/>
</dbReference>
<keyword evidence="5 10" id="KW-0547">Nucleotide-binding</keyword>
<dbReference type="CDD" id="cd01679">
    <property type="entry name" value="RNR_I"/>
    <property type="match status" value="1"/>
</dbReference>
<evidence type="ECO:0000256" key="3">
    <source>
        <dbReference type="ARBA" id="ARBA00012274"/>
    </source>
</evidence>
<dbReference type="AlphaFoldDB" id="A0A0D2P1J2"/>
<evidence type="ECO:0000256" key="10">
    <source>
        <dbReference type="PROSITE-ProRule" id="PRU00492"/>
    </source>
</evidence>
<evidence type="ECO:0000256" key="7">
    <source>
        <dbReference type="ARBA" id="ARBA00023002"/>
    </source>
</evidence>
<evidence type="ECO:0000256" key="12">
    <source>
        <dbReference type="SAM" id="MobiDB-lite"/>
    </source>
</evidence>
<keyword evidence="15" id="KW-1185">Reference proteome</keyword>
<keyword evidence="8 11" id="KW-0215">Deoxyribonucleotide synthesis</keyword>
<feature type="region of interest" description="Disordered" evidence="12">
    <location>
        <begin position="768"/>
        <end position="801"/>
    </location>
</feature>
<accession>A0A0D2P1J2</accession>
<gene>
    <name evidence="14" type="ORF">HYPSUDRAFT_49143</name>
</gene>
<dbReference type="Proteomes" id="UP000054270">
    <property type="component" value="Unassembled WGS sequence"/>
</dbReference>
<dbReference type="InterPro" id="IPR013509">
    <property type="entry name" value="RNR_lsu_N"/>
</dbReference>
<feature type="region of interest" description="Disordered" evidence="12">
    <location>
        <begin position="831"/>
        <end position="874"/>
    </location>
</feature>
<evidence type="ECO:0000259" key="13">
    <source>
        <dbReference type="PROSITE" id="PS51161"/>
    </source>
</evidence>
<dbReference type="UniPathway" id="UPA00326"/>
<evidence type="ECO:0000313" key="14">
    <source>
        <dbReference type="EMBL" id="KJA14505.1"/>
    </source>
</evidence>
<protein>
    <recommendedName>
        <fullName evidence="3 11">Ribonucleoside-diphosphate reductase</fullName>
        <ecNumber evidence="3 11">1.17.4.1</ecNumber>
    </recommendedName>
</protein>
<dbReference type="InterPro" id="IPR008926">
    <property type="entry name" value="RNR_R1-su_N"/>
</dbReference>
<dbReference type="OMA" id="IELPQHM"/>
<keyword evidence="4" id="KW-0021">Allosteric enzyme</keyword>
<dbReference type="Pfam" id="PF00317">
    <property type="entry name" value="Ribonuc_red_lgN"/>
    <property type="match status" value="1"/>
</dbReference>
<reference evidence="15" key="1">
    <citation type="submission" date="2014-04" db="EMBL/GenBank/DDBJ databases">
        <title>Evolutionary Origins and Diversification of the Mycorrhizal Mutualists.</title>
        <authorList>
            <consortium name="DOE Joint Genome Institute"/>
            <consortium name="Mycorrhizal Genomics Consortium"/>
            <person name="Kohler A."/>
            <person name="Kuo A."/>
            <person name="Nagy L.G."/>
            <person name="Floudas D."/>
            <person name="Copeland A."/>
            <person name="Barry K.W."/>
            <person name="Cichocki N."/>
            <person name="Veneault-Fourrey C."/>
            <person name="LaButti K."/>
            <person name="Lindquist E.A."/>
            <person name="Lipzen A."/>
            <person name="Lundell T."/>
            <person name="Morin E."/>
            <person name="Murat C."/>
            <person name="Riley R."/>
            <person name="Ohm R."/>
            <person name="Sun H."/>
            <person name="Tunlid A."/>
            <person name="Henrissat B."/>
            <person name="Grigoriev I.V."/>
            <person name="Hibbett D.S."/>
            <person name="Martin F."/>
        </authorList>
    </citation>
    <scope>NUCLEOTIDE SEQUENCE [LARGE SCALE GENOMIC DNA]</scope>
    <source>
        <strain evidence="15">FD-334 SS-4</strain>
    </source>
</reference>
<evidence type="ECO:0000256" key="9">
    <source>
        <dbReference type="ARBA" id="ARBA00024942"/>
    </source>
</evidence>
<dbReference type="EMBL" id="KN817677">
    <property type="protein sequence ID" value="KJA14505.1"/>
    <property type="molecule type" value="Genomic_DNA"/>
</dbReference>
<dbReference type="Gene3D" id="3.20.70.20">
    <property type="match status" value="1"/>
</dbReference>
<evidence type="ECO:0000256" key="8">
    <source>
        <dbReference type="ARBA" id="ARBA00023116"/>
    </source>
</evidence>
<dbReference type="Pfam" id="PF02867">
    <property type="entry name" value="Ribonuc_red_lgC"/>
    <property type="match status" value="1"/>
</dbReference>
<proteinExistence type="inferred from homology"/>
<dbReference type="NCBIfam" id="TIGR02506">
    <property type="entry name" value="NrdE_NrdA"/>
    <property type="match status" value="1"/>
</dbReference>
<evidence type="ECO:0000313" key="15">
    <source>
        <dbReference type="Proteomes" id="UP000054270"/>
    </source>
</evidence>
<dbReference type="STRING" id="945553.A0A0D2P1J2"/>
<evidence type="ECO:0000256" key="6">
    <source>
        <dbReference type="ARBA" id="ARBA00022840"/>
    </source>
</evidence>
<sequence length="928" mass="102232">MAYVFKRGQRKERVQFDKITARIHKLSYGLDLNYVDPVEVTQKVVAGVYQGVTTVELDNLAAETAAYLTTKHPDYAVLAARIAISNLHKETKKSFSQVVKDLYEYVNPKNGKAAGMISKETYEVVRDNAETLDSAIIYNRDFSYNYFGFKTLERSYLLRLNGRVAERPQHMIMRVAVGIHGSDIDRVIDTYNLMSERYFTHASPTLFNAGTPNPQLSSCFLVCMKDDSIEGIYDTLKSCAMISKTAGGIGLNIHCIRATGSYIAGTNGYSNGIVPMLRAYDATARYVDQGGNKRPGAFAIYIEPWHADIFEFLDLRKNHGKEQARARDLFYALWIPDLFMKRVEENGDWSLFCPNEAPNMHEVHSAEFEELYIRYEQEGRARKVIPAQKLWYAILEAQIETGGPFMVYKDHANSKSNQKNLGTIKSSNLCTEIIEYSSPEETAVCNLASLALPTYIRNGVYDFQKLHDVTKVVAYNLNKIIDVNYYPVPEARTSNMRHRPIGVGVQGLADTFMALRMPFDSPEAKVLNIQIFETIYHAALEASSELAARDGPYESWTGSPAQLGQLQYDMWGVTPTNLWDWASLKAKIARTGLRNSLLCAPMPTASTSQILGNNECFEPYTSNIYTRRVLAGEFQVVCPWLLRELVDLGLWDDNMKSMIIAHNGSVQNIPTIPDDVKAIYKTVWEISQKKVLDLAADRGAFICQSQSLNVHLQSPTLGQLTSMHFYGWKKGLKTGMYYLRTRPAAQAIQFTVDQSVLASAKAQAAAASRSLSARPVPRAGGIPTPSQSPSPPRALASLSTPTPAPVPVAVATPVASAAEPVSPTPLKFKPAAARAPAPAPPVVGASTSSISPSSSSSSASEGETVPTPSASSTSVQLAALGLDERTRAAAEADPEFAEALLRKHARELEDAKLQCSLENKEACLMCSG</sequence>
<dbReference type="OrthoDB" id="3000483at2759"/>
<organism evidence="14 15">
    <name type="scientific">Hypholoma sublateritium (strain FD-334 SS-4)</name>
    <dbReference type="NCBI Taxonomy" id="945553"/>
    <lineage>
        <taxon>Eukaryota</taxon>
        <taxon>Fungi</taxon>
        <taxon>Dikarya</taxon>
        <taxon>Basidiomycota</taxon>
        <taxon>Agaricomycotina</taxon>
        <taxon>Agaricomycetes</taxon>
        <taxon>Agaricomycetidae</taxon>
        <taxon>Agaricales</taxon>
        <taxon>Agaricineae</taxon>
        <taxon>Strophariaceae</taxon>
        <taxon>Hypholoma</taxon>
    </lineage>
</organism>
<evidence type="ECO:0000256" key="1">
    <source>
        <dbReference type="ARBA" id="ARBA00010406"/>
    </source>
</evidence>
<keyword evidence="7 11" id="KW-0560">Oxidoreductase</keyword>
<dbReference type="SUPFAM" id="SSF51998">
    <property type="entry name" value="PFL-like glycyl radical enzymes"/>
    <property type="match status" value="1"/>
</dbReference>
<evidence type="ECO:0000256" key="11">
    <source>
        <dbReference type="RuleBase" id="RU003410"/>
    </source>
</evidence>
<evidence type="ECO:0000256" key="4">
    <source>
        <dbReference type="ARBA" id="ARBA00022533"/>
    </source>
</evidence>
<dbReference type="GO" id="GO:0005971">
    <property type="term" value="C:ribonucleoside-diphosphate reductase complex"/>
    <property type="evidence" value="ECO:0007669"/>
    <property type="project" value="TreeGrafter"/>
</dbReference>
<keyword evidence="6 10" id="KW-0067">ATP-binding</keyword>
<dbReference type="GO" id="GO:0009263">
    <property type="term" value="P:deoxyribonucleotide biosynthetic process"/>
    <property type="evidence" value="ECO:0007669"/>
    <property type="project" value="UniProtKB-KW"/>
</dbReference>
<comment type="similarity">
    <text evidence="1 11">Belongs to the ribonucleoside diphosphate reductase large chain family.</text>
</comment>
<comment type="catalytic activity">
    <reaction evidence="11">
        <text>a 2'-deoxyribonucleoside 5'-diphosphate + [thioredoxin]-disulfide + H2O = a ribonucleoside 5'-diphosphate + [thioredoxin]-dithiol</text>
        <dbReference type="Rhea" id="RHEA:23252"/>
        <dbReference type="Rhea" id="RHEA-COMP:10698"/>
        <dbReference type="Rhea" id="RHEA-COMP:10700"/>
        <dbReference type="ChEBI" id="CHEBI:15377"/>
        <dbReference type="ChEBI" id="CHEBI:29950"/>
        <dbReference type="ChEBI" id="CHEBI:50058"/>
        <dbReference type="ChEBI" id="CHEBI:57930"/>
        <dbReference type="ChEBI" id="CHEBI:73316"/>
        <dbReference type="EC" id="1.17.4.1"/>
    </reaction>
</comment>
<dbReference type="PRINTS" id="PR01183">
    <property type="entry name" value="RIBORDTASEM1"/>
</dbReference>
<comment type="function">
    <text evidence="9 11">Provides the precursors necessary for DNA synthesis. Catalyzes the biosynthesis of deoxyribonucleotides from the corresponding ribonucleotides.</text>
</comment>
<comment type="subunit">
    <text evidence="2">Heterodimer of a large and a small subunit.</text>
</comment>
<dbReference type="GO" id="GO:0004748">
    <property type="term" value="F:ribonucleoside-diphosphate reductase activity, thioredoxin disulfide as acceptor"/>
    <property type="evidence" value="ECO:0007669"/>
    <property type="project" value="UniProtKB-EC"/>
</dbReference>
<feature type="compositionally biased region" description="Low complexity" evidence="12">
    <location>
        <begin position="768"/>
        <end position="779"/>
    </location>
</feature>
<dbReference type="GO" id="GO:0005524">
    <property type="term" value="F:ATP binding"/>
    <property type="evidence" value="ECO:0007669"/>
    <property type="project" value="UniProtKB-UniRule"/>
</dbReference>
<dbReference type="FunFam" id="3.20.70.20:FF:000010">
    <property type="entry name" value="Ribonucleoside-diphosphate reductase"/>
    <property type="match status" value="1"/>
</dbReference>
<dbReference type="PANTHER" id="PTHR11573">
    <property type="entry name" value="RIBONUCLEOSIDE-DIPHOSPHATE REDUCTASE LARGE CHAIN"/>
    <property type="match status" value="1"/>
</dbReference>
<dbReference type="InterPro" id="IPR000788">
    <property type="entry name" value="RNR_lg_C"/>
</dbReference>
<dbReference type="SUPFAM" id="SSF48168">
    <property type="entry name" value="R1 subunit of ribonucleotide reductase, N-terminal domain"/>
    <property type="match status" value="1"/>
</dbReference>
<dbReference type="EC" id="1.17.4.1" evidence="3 11"/>
<name>A0A0D2P1J2_HYPSF</name>
<feature type="compositionally biased region" description="Low complexity" evidence="12">
    <location>
        <begin position="846"/>
        <end position="874"/>
    </location>
</feature>
<dbReference type="InterPro" id="IPR005144">
    <property type="entry name" value="ATP-cone_dom"/>
</dbReference>
<evidence type="ECO:0000256" key="5">
    <source>
        <dbReference type="ARBA" id="ARBA00022741"/>
    </source>
</evidence>
<dbReference type="InterPro" id="IPR039718">
    <property type="entry name" value="Rrm1"/>
</dbReference>
<dbReference type="PANTHER" id="PTHR11573:SF6">
    <property type="entry name" value="RIBONUCLEOSIDE-DIPHOSPHATE REDUCTASE LARGE SUBUNIT"/>
    <property type="match status" value="1"/>
</dbReference>
<feature type="domain" description="ATP-cone" evidence="13">
    <location>
        <begin position="2"/>
        <end position="93"/>
    </location>
</feature>
<dbReference type="PROSITE" id="PS51161">
    <property type="entry name" value="ATP_CONE"/>
    <property type="match status" value="1"/>
</dbReference>
<dbReference type="InterPro" id="IPR013346">
    <property type="entry name" value="NrdE_NrdA_C"/>
</dbReference>
<evidence type="ECO:0000256" key="2">
    <source>
        <dbReference type="ARBA" id="ARBA00011771"/>
    </source>
</evidence>